<dbReference type="WBParaSite" id="GPUH_0001864801-mRNA-1">
    <property type="protein sequence ID" value="GPUH_0001864801-mRNA-1"/>
    <property type="gene ID" value="GPUH_0001864801"/>
</dbReference>
<evidence type="ECO:0000256" key="1">
    <source>
        <dbReference type="SAM" id="Phobius"/>
    </source>
</evidence>
<keyword evidence="1" id="KW-1133">Transmembrane helix</keyword>
<dbReference type="AlphaFoldDB" id="A0A183ECD2"/>
<evidence type="ECO:0000313" key="2">
    <source>
        <dbReference type="EMBL" id="VDN32139.1"/>
    </source>
</evidence>
<accession>A0A183ECD2</accession>
<feature type="transmembrane region" description="Helical" evidence="1">
    <location>
        <begin position="140"/>
        <end position="160"/>
    </location>
</feature>
<keyword evidence="3" id="KW-1185">Reference proteome</keyword>
<dbReference type="OrthoDB" id="5813351at2759"/>
<gene>
    <name evidence="2" type="ORF">GPUH_LOCUS18621</name>
</gene>
<reference evidence="2 3" key="2">
    <citation type="submission" date="2018-11" db="EMBL/GenBank/DDBJ databases">
        <authorList>
            <consortium name="Pathogen Informatics"/>
        </authorList>
    </citation>
    <scope>NUCLEOTIDE SEQUENCE [LARGE SCALE GENOMIC DNA]</scope>
</reference>
<name>A0A183ECD2_9BILA</name>
<keyword evidence="1" id="KW-0812">Transmembrane</keyword>
<protein>
    <submittedName>
        <fullName evidence="4">Xpo1 domain-containing protein</fullName>
    </submittedName>
</protein>
<keyword evidence="1" id="KW-0472">Membrane</keyword>
<dbReference type="SUPFAM" id="SSF48371">
    <property type="entry name" value="ARM repeat"/>
    <property type="match status" value="1"/>
</dbReference>
<reference evidence="4" key="1">
    <citation type="submission" date="2016-06" db="UniProtKB">
        <authorList>
            <consortium name="WormBaseParasite"/>
        </authorList>
    </citation>
    <scope>IDENTIFICATION</scope>
</reference>
<dbReference type="EMBL" id="UYRT01087082">
    <property type="protein sequence ID" value="VDN32139.1"/>
    <property type="molecule type" value="Genomic_DNA"/>
</dbReference>
<sequence length="301" mass="34145">MSNSEIKHGKREHRLAACDQLRKVLLRADNVTKIGCDWKELAENFLAVLFSRVYPEIRRAVSECFGALGCLMAPQYNEFLKVIFDEVKPLQEKNEGDKAAVLNAVAASLNFIGKNSWQPRIKPQDVEAVMAAMKSWLERIVSPVVLVSILEICLAVAQYFPAVFKQSFDPLQEKNEGDKAAVLNAIAASLNFIGKNSWQPRIKPQDVEDIVDFTVGWYIEPEQPDLVFDICHRALIAFVPFWRESVPSALTLMKHFLEDASAYVEVFYFCFFHLVPFLRISPSVGIWISWYSCIQHVGASQ</sequence>
<organism evidence="4">
    <name type="scientific">Gongylonema pulchrum</name>
    <dbReference type="NCBI Taxonomy" id="637853"/>
    <lineage>
        <taxon>Eukaryota</taxon>
        <taxon>Metazoa</taxon>
        <taxon>Ecdysozoa</taxon>
        <taxon>Nematoda</taxon>
        <taxon>Chromadorea</taxon>
        <taxon>Rhabditida</taxon>
        <taxon>Spirurina</taxon>
        <taxon>Spiruromorpha</taxon>
        <taxon>Spiruroidea</taxon>
        <taxon>Gongylonematidae</taxon>
        <taxon>Gongylonema</taxon>
    </lineage>
</organism>
<proteinExistence type="predicted"/>
<dbReference type="Proteomes" id="UP000271098">
    <property type="component" value="Unassembled WGS sequence"/>
</dbReference>
<dbReference type="InterPro" id="IPR016024">
    <property type="entry name" value="ARM-type_fold"/>
</dbReference>
<evidence type="ECO:0000313" key="4">
    <source>
        <dbReference type="WBParaSite" id="GPUH_0001864801-mRNA-1"/>
    </source>
</evidence>
<evidence type="ECO:0000313" key="3">
    <source>
        <dbReference type="Proteomes" id="UP000271098"/>
    </source>
</evidence>